<dbReference type="InterPro" id="IPR043741">
    <property type="entry name" value="DUF5686"/>
</dbReference>
<keyword evidence="1" id="KW-0812">Transmembrane</keyword>
<sequence length="858" mass="99117">MYWTDFFIVIFVYQKLIVFIFETRILCMKLFCFLTLFFTLTIQAQFQISGIVNDSSNKPLPFATIKSSENFSAITDIDGKFTFTASSDIPFYTVSYVGFETKTITVIQNKKFYTVSLSQKTDDLKEVVVSNENPALAILRKVISNKNTNNPQKKLSSFEYKTYNKLIVTANPDSIDGRIDSLASYKDLDKKKINIDSSDYKFKEIISRQHLFQTEKVSQYQFGNNKLKETVLGTKMAGFKQPVYEIIAFNLQSISIYDPKYELLETKYESPISNNALKDYNYKLLDTVNIKGRDTYMIYFKNKHKRKTSGLEGVLYIDQENFAVAKAVMRIKGVLDISGIHEFEYAPSEKIWFQSNTTFKIVKGKNEEDIKILGGTIQFDADAEENFEPRKKVASDFTYLLSESNNFDIHYNTNPPIKNPSLYIEIKDDASKKPETFWEGYRKENLDLRSQKTYLLLDSLSIKKRVEKRLGIGRKIINGFYPVGPVDLDLKKIISYNNYEGFRLGLGGITNDRFSKNFRIEGYTAYGTKDGAFKYSIGTGVLLDKSTNTWVNGYYMDDVREIASTVFAVDKRVFKIYDPRPINISTFYQYTGWRANVQSKIIPKTEAVLEVSRNLIEPKFDYLFNLNGKLYSSYIMTTAMLSIVWAPFSEFMQTPTGRLESDKRFPRFTFQYTQSLPNVLENDFNFGKIDFKAEYEKQYLNRQKTSLLLQGGYAFGDVPITHLYNTAPNNLTKETIVQRVTFSGRNSFETMFFNEFFSSEYVMFQIKHGFDRIKIMRKVRPSLVLVTRMAWGNMENPQQHVGPAYKTLDKGFFESGIELNKIYKGIGLGGFYRYGPNQLPRFDDNIAVKISYVLDLGL</sequence>
<dbReference type="InterPro" id="IPR008969">
    <property type="entry name" value="CarboxyPept-like_regulatory"/>
</dbReference>
<protein>
    <submittedName>
        <fullName evidence="2">Carboxypeptidase-like protein</fullName>
    </submittedName>
</protein>
<dbReference type="SUPFAM" id="SSF49464">
    <property type="entry name" value="Carboxypeptidase regulatory domain-like"/>
    <property type="match status" value="1"/>
</dbReference>
<dbReference type="Gene3D" id="2.50.20.10">
    <property type="entry name" value="Lipoprotein localisation LolA/LolB/LppX"/>
    <property type="match status" value="1"/>
</dbReference>
<accession>A0ABY2AV43</accession>
<gene>
    <name evidence="2" type="ORF">EV142_108198</name>
</gene>
<evidence type="ECO:0000313" key="2">
    <source>
        <dbReference type="EMBL" id="TCN53891.1"/>
    </source>
</evidence>
<comment type="caution">
    <text evidence="2">The sequence shown here is derived from an EMBL/GenBank/DDBJ whole genome shotgun (WGS) entry which is preliminary data.</text>
</comment>
<evidence type="ECO:0000313" key="3">
    <source>
        <dbReference type="Proteomes" id="UP000295270"/>
    </source>
</evidence>
<keyword evidence="1" id="KW-1133">Transmembrane helix</keyword>
<proteinExistence type="predicted"/>
<dbReference type="Gene3D" id="2.60.40.1120">
    <property type="entry name" value="Carboxypeptidase-like, regulatory domain"/>
    <property type="match status" value="1"/>
</dbReference>
<keyword evidence="3" id="KW-1185">Reference proteome</keyword>
<dbReference type="Pfam" id="PF13715">
    <property type="entry name" value="CarbopepD_reg_2"/>
    <property type="match status" value="1"/>
</dbReference>
<feature type="transmembrane region" description="Helical" evidence="1">
    <location>
        <begin position="30"/>
        <end position="48"/>
    </location>
</feature>
<dbReference type="Pfam" id="PF18939">
    <property type="entry name" value="DUF5686"/>
    <property type="match status" value="1"/>
</dbReference>
<dbReference type="Proteomes" id="UP000295270">
    <property type="component" value="Unassembled WGS sequence"/>
</dbReference>
<reference evidence="2 3" key="1">
    <citation type="journal article" date="2015" name="Stand. Genomic Sci.">
        <title>Genomic Encyclopedia of Bacterial and Archaeal Type Strains, Phase III: the genomes of soil and plant-associated and newly described type strains.</title>
        <authorList>
            <person name="Whitman W.B."/>
            <person name="Woyke T."/>
            <person name="Klenk H.P."/>
            <person name="Zhou Y."/>
            <person name="Lilburn T.G."/>
            <person name="Beck B.J."/>
            <person name="De Vos P."/>
            <person name="Vandamme P."/>
            <person name="Eisen J.A."/>
            <person name="Garrity G."/>
            <person name="Hugenholtz P."/>
            <person name="Kyrpides N.C."/>
        </authorList>
    </citation>
    <scope>NUCLEOTIDE SEQUENCE [LARGE SCALE GENOMIC DNA]</scope>
    <source>
        <strain evidence="2 3">P5626</strain>
    </source>
</reference>
<name>A0ABY2AV43_9FLAO</name>
<dbReference type="EMBL" id="SLWA01000008">
    <property type="protein sequence ID" value="TCN53891.1"/>
    <property type="molecule type" value="Genomic_DNA"/>
</dbReference>
<keyword evidence="1" id="KW-0472">Membrane</keyword>
<evidence type="ECO:0000256" key="1">
    <source>
        <dbReference type="SAM" id="Phobius"/>
    </source>
</evidence>
<organism evidence="2 3">
    <name type="scientific">Flavobacterium circumlabens</name>
    <dbReference type="NCBI Taxonomy" id="2133765"/>
    <lineage>
        <taxon>Bacteria</taxon>
        <taxon>Pseudomonadati</taxon>
        <taxon>Bacteroidota</taxon>
        <taxon>Flavobacteriia</taxon>
        <taxon>Flavobacteriales</taxon>
        <taxon>Flavobacteriaceae</taxon>
        <taxon>Flavobacterium</taxon>
    </lineage>
</organism>